<evidence type="ECO:0000313" key="3">
    <source>
        <dbReference type="EMBL" id="WYJ99165.1"/>
    </source>
</evidence>
<dbReference type="AlphaFoldDB" id="A0AAQ3WB53"/>
<gene>
    <name evidence="3" type="ORF">A5821_000242</name>
</gene>
<dbReference type="Proteomes" id="UP000194948">
    <property type="component" value="Chromosome"/>
</dbReference>
<sequence>MEKTNELKSSIVQTTQFLEAFSTTAELVSQVSIQLGNDIGTVAGSMDLLGASTGLVSNILKEYGEYSKTFNNVKDDLVTLNQTLGGDFLNSISTTGNMISEFFSTIESTAKTTMSNFRSAIEESGGVAPFFQDKISGMVTSTTELFSGMGTSVSASMKNLSQSATIGMNGVKLSIANAGGIVPFFQNQIANMVTGATGAFKALGAFLIGNPIGVGLALIVAAVAAMTVAWKSNFNNIQGFVSSAFGVIKGSVTSLAPVFNQLLSVLKPVGAFLIETLVVAAAAVVDAFRFLVVSVMSVVNGFMTLLTLGKSVWKLLTGDFKGADEEFGKVKDSISGIVDDFKNLGENSAVKGVLTESTKELGKEAAITGDKVKEMGEAYKNSLDEAGTRIDSLKSKYSEVGQAAITAFSGEGMEQSTARFEAAEQIMGRHADSMKSIKEKVGEELAKADELSGEKQIAAQSNAYSMMITQASVGSSEMLTIANANKEMLLNNKTLEGQELSEEQRKTLQDQNNAVREGLMEQQQLIIEASQEKLATGQQLSEAELQATVSATQALYQNRKDQMVSNEEEIASLQQQINETSDGVQKANLNQQLTALTLHNEQTKEQQTQAGADMLTMLQQNEQLKAETVSDGLKGMGELTGQELANIVSKYGESNNSVNDQMTVLAGILQSRGLEATDSLVTALQSGDLTQVGAQLSENAIAGISSLPDELFSQGDVGKNKLIEGLKAGEIDANEVGALLIGSMNTGSTSKIGDVQNGSKLISTAATDTLKQRDSQFNAAGGSNTGAYAVGVVQHKDQAGSAGREIGLAASNAAKSVDFNSVGLNMATGVAAGINEGKESAVEAMRQLVNAVNEEAKKKAIIKSPSRLFRDTVGKFIAQGVAVGIEEDTDVAVASARNMVTEIQNAVSDTNANTPTATVKVEHDVQNSMVNQMHEMIETIKNMKVVLESGALVGGIGNQMDGFLGNQAGFAGRYR</sequence>
<keyword evidence="4" id="KW-1185">Reference proteome</keyword>
<keyword evidence="2" id="KW-0472">Membrane</keyword>
<feature type="transmembrane region" description="Helical" evidence="2">
    <location>
        <begin position="202"/>
        <end position="225"/>
    </location>
</feature>
<feature type="transmembrane region" description="Helical" evidence="2">
    <location>
        <begin position="290"/>
        <end position="308"/>
    </location>
</feature>
<feature type="coiled-coil region" evidence="1">
    <location>
        <begin position="556"/>
        <end position="606"/>
    </location>
</feature>
<organism evidence="3 4">
    <name type="scientific">Candidatus Enterococcus palustris</name>
    <dbReference type="NCBI Taxonomy" id="1834189"/>
    <lineage>
        <taxon>Bacteria</taxon>
        <taxon>Bacillati</taxon>
        <taxon>Bacillota</taxon>
        <taxon>Bacilli</taxon>
        <taxon>Lactobacillales</taxon>
        <taxon>Enterococcaceae</taxon>
        <taxon>Enterococcus</taxon>
    </lineage>
</organism>
<keyword evidence="2" id="KW-1133">Transmembrane helix</keyword>
<keyword evidence="2" id="KW-0812">Transmembrane</keyword>
<name>A0AAQ3WB53_9ENTE</name>
<evidence type="ECO:0000313" key="4">
    <source>
        <dbReference type="Proteomes" id="UP000194948"/>
    </source>
</evidence>
<evidence type="ECO:0000256" key="1">
    <source>
        <dbReference type="SAM" id="Coils"/>
    </source>
</evidence>
<protein>
    <recommendedName>
        <fullName evidence="5">Phage tail tape measure protein domain-containing protein</fullName>
    </recommendedName>
</protein>
<reference evidence="3" key="2">
    <citation type="submission" date="2024-03" db="EMBL/GenBank/DDBJ databases">
        <title>The Genome Sequence of Enterococcus sp. DIV0205d.</title>
        <authorList>
            <consortium name="The Broad Institute Genomics Platform"/>
            <consortium name="The Broad Institute Microbial Omics Core"/>
            <consortium name="The Broad Institute Genomic Center for Infectious Diseases"/>
            <person name="Earl A."/>
            <person name="Manson A."/>
            <person name="Gilmore M."/>
            <person name="Schwartman J."/>
            <person name="Shea T."/>
            <person name="Abouelleil A."/>
            <person name="Cao P."/>
            <person name="Chapman S."/>
            <person name="Cusick C."/>
            <person name="Young S."/>
            <person name="Neafsey D."/>
            <person name="Nusbaum C."/>
            <person name="Birren B."/>
        </authorList>
    </citation>
    <scope>NUCLEOTIDE SEQUENCE</scope>
    <source>
        <strain evidence="3">7F3_DIV0205</strain>
    </source>
</reference>
<reference evidence="3" key="1">
    <citation type="submission" date="2017-05" db="EMBL/GenBank/DDBJ databases">
        <authorList>
            <consortium name="The Broad Institute Genomics Platform"/>
            <consortium name="The Broad Institute Genomic Center for Infectious Diseases"/>
            <person name="Earl A."/>
            <person name="Manson A."/>
            <person name="Schwartman J."/>
            <person name="Gilmore M."/>
            <person name="Abouelleil A."/>
            <person name="Cao P."/>
            <person name="Chapman S."/>
            <person name="Cusick C."/>
            <person name="Shea T."/>
            <person name="Young S."/>
            <person name="Neafsey D."/>
            <person name="Nusbaum C."/>
            <person name="Birren B."/>
        </authorList>
    </citation>
    <scope>NUCLEOTIDE SEQUENCE</scope>
    <source>
        <strain evidence="3">7F3_DIV0205</strain>
    </source>
</reference>
<dbReference type="EMBL" id="CP147244">
    <property type="protein sequence ID" value="WYJ99165.1"/>
    <property type="molecule type" value="Genomic_DNA"/>
</dbReference>
<evidence type="ECO:0008006" key="5">
    <source>
        <dbReference type="Google" id="ProtNLM"/>
    </source>
</evidence>
<feature type="transmembrane region" description="Helical" evidence="2">
    <location>
        <begin position="265"/>
        <end position="284"/>
    </location>
</feature>
<dbReference type="RefSeq" id="WP_086312621.1">
    <property type="nucleotide sequence ID" value="NZ_CP147244.1"/>
</dbReference>
<proteinExistence type="predicted"/>
<evidence type="ECO:0000256" key="2">
    <source>
        <dbReference type="SAM" id="Phobius"/>
    </source>
</evidence>
<keyword evidence="1" id="KW-0175">Coiled coil</keyword>
<accession>A0AAQ3WB53</accession>